<dbReference type="InterPro" id="IPR010982">
    <property type="entry name" value="Lambda_DNA-bd_dom_sf"/>
</dbReference>
<organism evidence="6">
    <name type="scientific">Salmonella enterica subsp. houtenae serovar 16:z4,z32:-</name>
    <dbReference type="NCBI Taxonomy" id="1307497"/>
    <lineage>
        <taxon>Bacteria</taxon>
        <taxon>Pseudomonadati</taxon>
        <taxon>Pseudomonadota</taxon>
        <taxon>Gammaproteobacteria</taxon>
        <taxon>Enterobacterales</taxon>
        <taxon>Enterobacteriaceae</taxon>
        <taxon>Salmonella</taxon>
    </lineage>
</organism>
<keyword evidence="4" id="KW-0804">Transcription</keyword>
<comment type="caution">
    <text evidence="6">The sequence shown here is derived from an EMBL/GenBank/DDBJ whole genome shotgun (WGS) entry which is preliminary data.</text>
</comment>
<dbReference type="Pfam" id="PF13693">
    <property type="entry name" value="HTH_35"/>
    <property type="match status" value="1"/>
</dbReference>
<gene>
    <name evidence="6" type="ORF">GND47_004272</name>
</gene>
<reference evidence="6" key="1">
    <citation type="journal article" date="2018" name="Genome Biol.">
        <title>SKESA: strategic k-mer extension for scrupulous assemblies.</title>
        <authorList>
            <person name="Souvorov A."/>
            <person name="Agarwala R."/>
            <person name="Lipman D.J."/>
        </authorList>
    </citation>
    <scope>NUCLEOTIDE SEQUENCE</scope>
    <source>
        <strain evidence="6">287-86</strain>
    </source>
</reference>
<accession>A0A735LB04</accession>
<evidence type="ECO:0000256" key="2">
    <source>
        <dbReference type="ARBA" id="ARBA00023015"/>
    </source>
</evidence>
<dbReference type="GO" id="GO:0003677">
    <property type="term" value="F:DNA binding"/>
    <property type="evidence" value="ECO:0007669"/>
    <property type="project" value="UniProtKB-KW"/>
</dbReference>
<evidence type="ECO:0000256" key="1">
    <source>
        <dbReference type="ARBA" id="ARBA00006157"/>
    </source>
</evidence>
<comment type="similarity">
    <text evidence="1">Belongs to the ner transcriptional regulatory family.</text>
</comment>
<name>A0A735LB04_SALHO</name>
<protein>
    <submittedName>
        <fullName evidence="6">Transcriptional regulator</fullName>
    </submittedName>
</protein>
<evidence type="ECO:0000256" key="4">
    <source>
        <dbReference type="ARBA" id="ARBA00023163"/>
    </source>
</evidence>
<dbReference type="InterPro" id="IPR001387">
    <property type="entry name" value="Cro/C1-type_HTH"/>
</dbReference>
<evidence type="ECO:0000259" key="5">
    <source>
        <dbReference type="PROSITE" id="PS50943"/>
    </source>
</evidence>
<keyword evidence="2" id="KW-0805">Transcription regulation</keyword>
<dbReference type="SUPFAM" id="SSF47413">
    <property type="entry name" value="lambda repressor-like DNA-binding domains"/>
    <property type="match status" value="1"/>
</dbReference>
<dbReference type="AlphaFoldDB" id="A0A735LB04"/>
<dbReference type="EMBL" id="DAASUE010000038">
    <property type="protein sequence ID" value="HAE7042682.1"/>
    <property type="molecule type" value="Genomic_DNA"/>
</dbReference>
<evidence type="ECO:0000256" key="3">
    <source>
        <dbReference type="ARBA" id="ARBA00023125"/>
    </source>
</evidence>
<dbReference type="CDD" id="cd00093">
    <property type="entry name" value="HTH_XRE"/>
    <property type="match status" value="1"/>
</dbReference>
<dbReference type="PROSITE" id="PS50943">
    <property type="entry name" value="HTH_CROC1"/>
    <property type="match status" value="1"/>
</dbReference>
<sequence length="128" mass="14258">MMQPDWHSADIIAALKKRGTSLAAVSRQAGLSSSTLANALNRHWPKGERLIAEALGVTPEQIWPSRCRKPEYREKTSEARQSVIHKIAKKFTNNSIFRKKVSPFHPCQPGVISLLLYAVVDSALCFTT</sequence>
<keyword evidence="3" id="KW-0238">DNA-binding</keyword>
<proteinExistence type="inferred from homology"/>
<dbReference type="Gene3D" id="1.10.260.40">
    <property type="entry name" value="lambda repressor-like DNA-binding domains"/>
    <property type="match status" value="1"/>
</dbReference>
<feature type="domain" description="HTH cro/C1-type" evidence="5">
    <location>
        <begin position="11"/>
        <end position="62"/>
    </location>
</feature>
<dbReference type="InterPro" id="IPR038722">
    <property type="entry name" value="Ner_HTH_dom"/>
</dbReference>
<evidence type="ECO:0000313" key="6">
    <source>
        <dbReference type="EMBL" id="HAE7042682.1"/>
    </source>
</evidence>
<reference evidence="6" key="2">
    <citation type="submission" date="2018-07" db="EMBL/GenBank/DDBJ databases">
        <authorList>
            <consortium name="NCBI Pathogen Detection Project"/>
        </authorList>
    </citation>
    <scope>NUCLEOTIDE SEQUENCE</scope>
    <source>
        <strain evidence="6">287-86</strain>
    </source>
</reference>